<evidence type="ECO:0000313" key="9">
    <source>
        <dbReference type="Proteomes" id="UP000027931"/>
    </source>
</evidence>
<keyword evidence="3 6" id="KW-0812">Transmembrane</keyword>
<dbReference type="PANTHER" id="PTHR33545:SF10">
    <property type="entry name" value="UPF0750 MEMBRANE PROTEIN YPJC"/>
    <property type="match status" value="1"/>
</dbReference>
<feature type="transmembrane region" description="Helical" evidence="6">
    <location>
        <begin position="82"/>
        <end position="100"/>
    </location>
</feature>
<dbReference type="Proteomes" id="UP000027931">
    <property type="component" value="Unassembled WGS sequence"/>
</dbReference>
<comment type="caution">
    <text evidence="8">The sequence shown here is derived from an EMBL/GenBank/DDBJ whole genome shotgun (WGS) entry which is preliminary data.</text>
</comment>
<evidence type="ECO:0000259" key="7">
    <source>
        <dbReference type="Pfam" id="PF10035"/>
    </source>
</evidence>
<dbReference type="InterPro" id="IPR003740">
    <property type="entry name" value="YitT"/>
</dbReference>
<dbReference type="InterPro" id="IPR019264">
    <property type="entry name" value="DUF2179"/>
</dbReference>
<protein>
    <submittedName>
        <fullName evidence="8">Membrane protein</fullName>
    </submittedName>
</protein>
<feature type="transmembrane region" description="Helical" evidence="6">
    <location>
        <begin position="12"/>
        <end position="35"/>
    </location>
</feature>
<sequence length="301" mass="33130">MLLQRDNRTQRAVLSLLGILAGSFLYTFGLNNFIIANRLAEGGFVGVSLLGIYLYNIPLSVSFLVLNIPLLFLGWYRFGRTFILKTVIGVVGVSVMSEFTMDLFHMGVQDKLLASLYGGVFSGIGLGIIFRFGGTTGGADIIARYVNQKFGWSMGRTMFAIDVIVITSTAFIVGKDAAMYSLVALFVSARVIDVVNEGVSNSRAMFIISDETQKIADMIQTELERGTTLLHGVGGYTGRDKQVLYVVVSRDEISRVQEMCRTVDPHAFLVVNEVHDVLGEGFNPLKQPGKKLNLKFEKTKN</sequence>
<evidence type="ECO:0000256" key="6">
    <source>
        <dbReference type="SAM" id="Phobius"/>
    </source>
</evidence>
<keyword evidence="9" id="KW-1185">Reference proteome</keyword>
<dbReference type="Pfam" id="PF10035">
    <property type="entry name" value="DUF2179"/>
    <property type="match status" value="1"/>
</dbReference>
<dbReference type="CDD" id="cd16380">
    <property type="entry name" value="YitT_C"/>
    <property type="match status" value="1"/>
</dbReference>
<accession>A0A074MEN2</accession>
<feature type="domain" description="DUF2179" evidence="7">
    <location>
        <begin position="225"/>
        <end position="279"/>
    </location>
</feature>
<feature type="transmembrane region" description="Helical" evidence="6">
    <location>
        <begin position="112"/>
        <end position="133"/>
    </location>
</feature>
<dbReference type="EMBL" id="JMIR01000005">
    <property type="protein sequence ID" value="KEO84252.1"/>
    <property type="molecule type" value="Genomic_DNA"/>
</dbReference>
<dbReference type="PANTHER" id="PTHR33545">
    <property type="entry name" value="UPF0750 MEMBRANE PROTEIN YITT-RELATED"/>
    <property type="match status" value="1"/>
</dbReference>
<evidence type="ECO:0000256" key="4">
    <source>
        <dbReference type="ARBA" id="ARBA00022989"/>
    </source>
</evidence>
<dbReference type="Gene3D" id="3.30.70.120">
    <property type="match status" value="1"/>
</dbReference>
<proteinExistence type="predicted"/>
<keyword evidence="5 6" id="KW-0472">Membrane</keyword>
<evidence type="ECO:0000256" key="2">
    <source>
        <dbReference type="ARBA" id="ARBA00022475"/>
    </source>
</evidence>
<keyword evidence="2" id="KW-1003">Cell membrane</keyword>
<feature type="transmembrane region" description="Helical" evidence="6">
    <location>
        <begin position="154"/>
        <end position="172"/>
    </location>
</feature>
<dbReference type="STRING" id="1157490.EL26_05665"/>
<feature type="transmembrane region" description="Helical" evidence="6">
    <location>
        <begin position="55"/>
        <end position="75"/>
    </location>
</feature>
<dbReference type="InterPro" id="IPR051461">
    <property type="entry name" value="UPF0750_membrane"/>
</dbReference>
<reference evidence="8 9" key="1">
    <citation type="journal article" date="2013" name="Int. J. Syst. Evol. Microbiol.">
        <title>Tumebacillus flagellatus sp. nov., an alpha-amylase/pullulanase-producing bacterium isolated from cassava wastewater.</title>
        <authorList>
            <person name="Wang Q."/>
            <person name="Xie N."/>
            <person name="Qin Y."/>
            <person name="Shen N."/>
            <person name="Zhu J."/>
            <person name="Mi H."/>
            <person name="Huang R."/>
        </authorList>
    </citation>
    <scope>NUCLEOTIDE SEQUENCE [LARGE SCALE GENOMIC DNA]</scope>
    <source>
        <strain evidence="8 9">GST4</strain>
    </source>
</reference>
<organism evidence="8 9">
    <name type="scientific">Tumebacillus flagellatus</name>
    <dbReference type="NCBI Taxonomy" id="1157490"/>
    <lineage>
        <taxon>Bacteria</taxon>
        <taxon>Bacillati</taxon>
        <taxon>Bacillota</taxon>
        <taxon>Bacilli</taxon>
        <taxon>Bacillales</taxon>
        <taxon>Alicyclobacillaceae</taxon>
        <taxon>Tumebacillus</taxon>
    </lineage>
</organism>
<dbReference type="InterPro" id="IPR015867">
    <property type="entry name" value="N-reg_PII/ATP_PRibTrfase_C"/>
</dbReference>
<evidence type="ECO:0000256" key="1">
    <source>
        <dbReference type="ARBA" id="ARBA00004651"/>
    </source>
</evidence>
<dbReference type="AlphaFoldDB" id="A0A074MEN2"/>
<keyword evidence="4 6" id="KW-1133">Transmembrane helix</keyword>
<dbReference type="eggNOG" id="COG1284">
    <property type="taxonomic scope" value="Bacteria"/>
</dbReference>
<evidence type="ECO:0000313" key="8">
    <source>
        <dbReference type="EMBL" id="KEO84252.1"/>
    </source>
</evidence>
<gene>
    <name evidence="8" type="ORF">EL26_05665</name>
</gene>
<dbReference type="OrthoDB" id="265478at2"/>
<dbReference type="Pfam" id="PF02588">
    <property type="entry name" value="YitT_membrane"/>
    <property type="match status" value="1"/>
</dbReference>
<name>A0A074MEN2_9BACL</name>
<comment type="subcellular location">
    <subcellularLocation>
        <location evidence="1">Cell membrane</location>
        <topology evidence="1">Multi-pass membrane protein</topology>
    </subcellularLocation>
</comment>
<dbReference type="GO" id="GO:0005886">
    <property type="term" value="C:plasma membrane"/>
    <property type="evidence" value="ECO:0007669"/>
    <property type="project" value="UniProtKB-SubCell"/>
</dbReference>
<evidence type="ECO:0000256" key="5">
    <source>
        <dbReference type="ARBA" id="ARBA00023136"/>
    </source>
</evidence>
<dbReference type="PIRSF" id="PIRSF006483">
    <property type="entry name" value="Membrane_protein_YitT"/>
    <property type="match status" value="1"/>
</dbReference>
<evidence type="ECO:0000256" key="3">
    <source>
        <dbReference type="ARBA" id="ARBA00022692"/>
    </source>
</evidence>
<dbReference type="RefSeq" id="WP_081856994.1">
    <property type="nucleotide sequence ID" value="NZ_JMIR01000005.1"/>
</dbReference>